<dbReference type="Proteomes" id="UP001190700">
    <property type="component" value="Unassembled WGS sequence"/>
</dbReference>
<feature type="compositionally biased region" description="Pro residues" evidence="2">
    <location>
        <begin position="240"/>
        <end position="249"/>
    </location>
</feature>
<feature type="coiled-coil region" evidence="1">
    <location>
        <begin position="179"/>
        <end position="206"/>
    </location>
</feature>
<dbReference type="EMBL" id="LGRX02035794">
    <property type="protein sequence ID" value="KAK3233142.1"/>
    <property type="molecule type" value="Genomic_DNA"/>
</dbReference>
<evidence type="ECO:0000313" key="4">
    <source>
        <dbReference type="Proteomes" id="UP001190700"/>
    </source>
</evidence>
<feature type="region of interest" description="Disordered" evidence="2">
    <location>
        <begin position="233"/>
        <end position="276"/>
    </location>
</feature>
<proteinExistence type="predicted"/>
<evidence type="ECO:0000256" key="2">
    <source>
        <dbReference type="SAM" id="MobiDB-lite"/>
    </source>
</evidence>
<comment type="caution">
    <text evidence="3">The sequence shown here is derived from an EMBL/GenBank/DDBJ whole genome shotgun (WGS) entry which is preliminary data.</text>
</comment>
<accession>A0AAE0BC74</accession>
<feature type="non-terminal residue" evidence="3">
    <location>
        <position position="1"/>
    </location>
</feature>
<sequence length="307" mass="35476">EFIMYISTRRAGPKKEHAMEHDDDDLEAHTPIDQREEGDIKFRFNKHQRTNRKKSITREEWVDVFTGPLYSVHDCGLAVQHKVDQGHFHLDLTEMQLYADAEKVMVKSEDARRETFKAEQGPAVDFGSCDFLDAKKAIANPLKNAPDLSELEDRKTAKDYELFKNYNANEKNRSEQFTIQTLRADLRRAIATISHLKKEFRQEKAENHKFHDSVTQNSDELWNTVRGLSELLNTTGTLPSPVPTTPRPHSQPHPRPPRPLPDNEINDEPETVRDSDFAGFPVTNLSSEILNNYIRLWLFGDEADILW</sequence>
<gene>
    <name evidence="3" type="ORF">CYMTET_56545</name>
</gene>
<reference evidence="3 4" key="1">
    <citation type="journal article" date="2015" name="Genome Biol. Evol.">
        <title>Comparative Genomics of a Bacterivorous Green Alga Reveals Evolutionary Causalities and Consequences of Phago-Mixotrophic Mode of Nutrition.</title>
        <authorList>
            <person name="Burns J.A."/>
            <person name="Paasch A."/>
            <person name="Narechania A."/>
            <person name="Kim E."/>
        </authorList>
    </citation>
    <scope>NUCLEOTIDE SEQUENCE [LARGE SCALE GENOMIC DNA]</scope>
    <source>
        <strain evidence="3 4">PLY_AMNH</strain>
    </source>
</reference>
<keyword evidence="1" id="KW-0175">Coiled coil</keyword>
<evidence type="ECO:0000256" key="1">
    <source>
        <dbReference type="SAM" id="Coils"/>
    </source>
</evidence>
<evidence type="ECO:0000313" key="3">
    <source>
        <dbReference type="EMBL" id="KAK3233142.1"/>
    </source>
</evidence>
<dbReference type="AlphaFoldDB" id="A0AAE0BC74"/>
<keyword evidence="4" id="KW-1185">Reference proteome</keyword>
<name>A0AAE0BC74_9CHLO</name>
<protein>
    <submittedName>
        <fullName evidence="3">Uncharacterized protein</fullName>
    </submittedName>
</protein>
<organism evidence="3 4">
    <name type="scientific">Cymbomonas tetramitiformis</name>
    <dbReference type="NCBI Taxonomy" id="36881"/>
    <lineage>
        <taxon>Eukaryota</taxon>
        <taxon>Viridiplantae</taxon>
        <taxon>Chlorophyta</taxon>
        <taxon>Pyramimonadophyceae</taxon>
        <taxon>Pyramimonadales</taxon>
        <taxon>Pyramimonadaceae</taxon>
        <taxon>Cymbomonas</taxon>
    </lineage>
</organism>